<dbReference type="PANTHER" id="PTHR11654">
    <property type="entry name" value="OLIGOPEPTIDE TRANSPORTER-RELATED"/>
    <property type="match status" value="1"/>
</dbReference>
<comment type="similarity">
    <text evidence="2">Belongs to the major facilitator superfamily. Proton-dependent oligopeptide transporter (POT/PTR) (TC 2.A.17) family.</text>
</comment>
<dbReference type="SUPFAM" id="SSF103473">
    <property type="entry name" value="MFS general substrate transporter"/>
    <property type="match status" value="1"/>
</dbReference>
<keyword evidence="8" id="KW-1185">Reference proteome</keyword>
<protein>
    <recommendedName>
        <fullName evidence="9">Major facilitator superfamily (MFS) profile domain-containing protein</fullName>
    </recommendedName>
</protein>
<feature type="transmembrane region" description="Helical" evidence="6">
    <location>
        <begin position="306"/>
        <end position="326"/>
    </location>
</feature>
<evidence type="ECO:0000256" key="3">
    <source>
        <dbReference type="ARBA" id="ARBA00022692"/>
    </source>
</evidence>
<dbReference type="GO" id="GO:0016020">
    <property type="term" value="C:membrane"/>
    <property type="evidence" value="ECO:0007669"/>
    <property type="project" value="UniProtKB-SubCell"/>
</dbReference>
<dbReference type="OrthoDB" id="8904098at2759"/>
<name>A0A2G5F9A7_AQUCA</name>
<feature type="transmembrane region" description="Helical" evidence="6">
    <location>
        <begin position="455"/>
        <end position="478"/>
    </location>
</feature>
<evidence type="ECO:0000256" key="2">
    <source>
        <dbReference type="ARBA" id="ARBA00005982"/>
    </source>
</evidence>
<keyword evidence="5 6" id="KW-0472">Membrane</keyword>
<dbReference type="GO" id="GO:0006857">
    <property type="term" value="P:oligopeptide transport"/>
    <property type="evidence" value="ECO:0007669"/>
    <property type="project" value="InterPro"/>
</dbReference>
<dbReference type="AlphaFoldDB" id="A0A2G5F9A7"/>
<organism evidence="7 8">
    <name type="scientific">Aquilegia coerulea</name>
    <name type="common">Rocky mountain columbine</name>
    <dbReference type="NCBI Taxonomy" id="218851"/>
    <lineage>
        <taxon>Eukaryota</taxon>
        <taxon>Viridiplantae</taxon>
        <taxon>Streptophyta</taxon>
        <taxon>Embryophyta</taxon>
        <taxon>Tracheophyta</taxon>
        <taxon>Spermatophyta</taxon>
        <taxon>Magnoliopsida</taxon>
        <taxon>Ranunculales</taxon>
        <taxon>Ranunculaceae</taxon>
        <taxon>Thalictroideae</taxon>
        <taxon>Aquilegia</taxon>
    </lineage>
</organism>
<gene>
    <name evidence="7" type="ORF">AQUCO_00100177v1</name>
</gene>
<keyword evidence="4 6" id="KW-1133">Transmembrane helix</keyword>
<comment type="subcellular location">
    <subcellularLocation>
        <location evidence="1">Membrane</location>
        <topology evidence="1">Multi-pass membrane protein</topology>
    </subcellularLocation>
</comment>
<feature type="transmembrane region" description="Helical" evidence="6">
    <location>
        <begin position="184"/>
        <end position="204"/>
    </location>
</feature>
<reference evidence="7 8" key="1">
    <citation type="submission" date="2017-09" db="EMBL/GenBank/DDBJ databases">
        <title>WGS assembly of Aquilegia coerulea Goldsmith.</title>
        <authorList>
            <person name="Hodges S."/>
            <person name="Kramer E."/>
            <person name="Nordborg M."/>
            <person name="Tomkins J."/>
            <person name="Borevitz J."/>
            <person name="Derieg N."/>
            <person name="Yan J."/>
            <person name="Mihaltcheva S."/>
            <person name="Hayes R.D."/>
            <person name="Rokhsar D."/>
        </authorList>
    </citation>
    <scope>NUCLEOTIDE SEQUENCE [LARGE SCALE GENOMIC DNA]</scope>
    <source>
        <strain evidence="8">cv. Goldsmith</strain>
    </source>
</reference>
<proteinExistence type="inferred from homology"/>
<dbReference type="Proteomes" id="UP000230069">
    <property type="component" value="Unassembled WGS sequence"/>
</dbReference>
<dbReference type="Gene3D" id="1.20.1250.20">
    <property type="entry name" value="MFS general substrate transporter like domains"/>
    <property type="match status" value="1"/>
</dbReference>
<feature type="transmembrane region" description="Helical" evidence="6">
    <location>
        <begin position="626"/>
        <end position="644"/>
    </location>
</feature>
<evidence type="ECO:0000256" key="4">
    <source>
        <dbReference type="ARBA" id="ARBA00022989"/>
    </source>
</evidence>
<feature type="transmembrane region" description="Helical" evidence="6">
    <location>
        <begin position="417"/>
        <end position="435"/>
    </location>
</feature>
<feature type="transmembrane region" description="Helical" evidence="6">
    <location>
        <begin position="224"/>
        <end position="244"/>
    </location>
</feature>
<dbReference type="InterPro" id="IPR036259">
    <property type="entry name" value="MFS_trans_sf"/>
</dbReference>
<dbReference type="EMBL" id="KZ305018">
    <property type="protein sequence ID" value="PIA64520.1"/>
    <property type="molecule type" value="Genomic_DNA"/>
</dbReference>
<dbReference type="InParanoid" id="A0A2G5F9A7"/>
<evidence type="ECO:0000313" key="8">
    <source>
        <dbReference type="Proteomes" id="UP000230069"/>
    </source>
</evidence>
<evidence type="ECO:0000256" key="6">
    <source>
        <dbReference type="SAM" id="Phobius"/>
    </source>
</evidence>
<feature type="transmembrane region" description="Helical" evidence="6">
    <location>
        <begin position="273"/>
        <end position="294"/>
    </location>
</feature>
<dbReference type="GO" id="GO:0022857">
    <property type="term" value="F:transmembrane transporter activity"/>
    <property type="evidence" value="ECO:0007669"/>
    <property type="project" value="InterPro"/>
</dbReference>
<feature type="transmembrane region" description="Helical" evidence="6">
    <location>
        <begin position="499"/>
        <end position="518"/>
    </location>
</feature>
<evidence type="ECO:0000256" key="1">
    <source>
        <dbReference type="ARBA" id="ARBA00004141"/>
    </source>
</evidence>
<feature type="transmembrane region" description="Helical" evidence="6">
    <location>
        <begin position="583"/>
        <end position="606"/>
    </location>
</feature>
<evidence type="ECO:0000313" key="7">
    <source>
        <dbReference type="EMBL" id="PIA64520.1"/>
    </source>
</evidence>
<dbReference type="InterPro" id="IPR000109">
    <property type="entry name" value="POT_fam"/>
</dbReference>
<keyword evidence="3 6" id="KW-0812">Transmembrane</keyword>
<evidence type="ECO:0008006" key="9">
    <source>
        <dbReference type="Google" id="ProtNLM"/>
    </source>
</evidence>
<dbReference type="PROSITE" id="PS01022">
    <property type="entry name" value="PTR2_1"/>
    <property type="match status" value="1"/>
</dbReference>
<evidence type="ECO:0000256" key="5">
    <source>
        <dbReference type="ARBA" id="ARBA00023136"/>
    </source>
</evidence>
<sequence>MKRKHQSSEVFLQRVWFDPTLIDWVIRLIQLKPVNEKPIYSPYDVAKLLSSLPTCWLLMYSSYMSVQKVITNDSWFNTNSFREEKKGMNKNKISSMEDMEDSRKEVLAQKGGLRTIPFIIANESFQSVASVGILPNMILYMIYGYNMNIATGSSILSIWSSSQDFLSIFGAFISDAYLGRFRVIVLGSILSSLGMTLLWLTAMISNAKPPPCNSSHTGCQNPTFAQLAFLVLSLGLISIGGGCIKPCSMAFGADQLVGEHKLKKNERLVQSYFNWYYAAAAISSVIALTVVVYIQDQFGWKVGFGVPVILMLLSTAFFLGGSAIYVKMKGDKSLFIGLAQVLVAAIKNRHLPFPSDNSDGLYWQKKDSNLGVPSNKQRFLNKACIIKNPEEDFDEDGLATKPWELCSVEQVETLKTLINIIPIWSTGIFSYVAVNQSSLAVIQATSMDRHIISNFQIPAGSLSFFTALSAAIWVTFYDRLVLPLVARYTGRPGGMSSKLRMGIGLIISCLTMALAAIVETIRRKIAIEEGLSDDPTTVVSMSALWLIPQFSLLGFALVLNGVGQIEYYYSELPKSMSSMGMAVYTLGSAFAGLLSSLVTIIVNKVTQSGGEISWLSTNLNKGHYDYQYGLISFLCFLNFVYYLFVCRGTCGPQKDVRAQVSNEREDLKEALLSSKSRAFPSSSA</sequence>
<feature type="transmembrane region" description="Helical" evidence="6">
    <location>
        <begin position="538"/>
        <end position="562"/>
    </location>
</feature>
<accession>A0A2G5F9A7</accession>
<dbReference type="Pfam" id="PF00854">
    <property type="entry name" value="PTR2"/>
    <property type="match status" value="1"/>
</dbReference>
<dbReference type="InterPro" id="IPR018456">
    <property type="entry name" value="PTR2_symporter_CS"/>
</dbReference>